<keyword evidence="1" id="KW-0472">Membrane</keyword>
<evidence type="ECO:0000313" key="2">
    <source>
        <dbReference type="EMBL" id="MFD1410270.1"/>
    </source>
</evidence>
<comment type="caution">
    <text evidence="2">The sequence shown here is derived from an EMBL/GenBank/DDBJ whole genome shotgun (WGS) entry which is preliminary data.</text>
</comment>
<dbReference type="EMBL" id="JBHTOH010000014">
    <property type="protein sequence ID" value="MFD1410270.1"/>
    <property type="molecule type" value="Genomic_DNA"/>
</dbReference>
<sequence>MQRMEPRGIVRYTLILGKILLLGLKLQFLWLIYTFRGLIILGIFPAIASCVKLLERRFNATDGLLAQLTDDKLSWSTLNREFKEFYQQSFWEINAIGYLGGLISTTLIVDLAVNRAFIKSAALQYGLIVLLLMVMIYWLYVFTIYGRYQLSFWQYFRQSLIISIAKFTNTLAILVGTILVTVLLVTFPILTLTALVPLYLTPMIWFSLHSCLAVEAVISNDSHA</sequence>
<evidence type="ECO:0000313" key="3">
    <source>
        <dbReference type="Proteomes" id="UP001597191"/>
    </source>
</evidence>
<feature type="transmembrane region" description="Helical" evidence="1">
    <location>
        <begin position="125"/>
        <end position="146"/>
    </location>
</feature>
<protein>
    <submittedName>
        <fullName evidence="2">DUF624 domain-containing protein</fullName>
    </submittedName>
</protein>
<keyword evidence="1" id="KW-1133">Transmembrane helix</keyword>
<keyword evidence="1" id="KW-0812">Transmembrane</keyword>
<dbReference type="Proteomes" id="UP001597191">
    <property type="component" value="Unassembled WGS sequence"/>
</dbReference>
<accession>A0ABW4BL27</accession>
<gene>
    <name evidence="2" type="ORF">ACFQ4R_01355</name>
</gene>
<feature type="transmembrane region" description="Helical" evidence="1">
    <location>
        <begin position="12"/>
        <end position="32"/>
    </location>
</feature>
<feature type="transmembrane region" description="Helical" evidence="1">
    <location>
        <begin position="167"/>
        <end position="190"/>
    </location>
</feature>
<dbReference type="InterPro" id="IPR006938">
    <property type="entry name" value="DUF624"/>
</dbReference>
<dbReference type="Pfam" id="PF04854">
    <property type="entry name" value="DUF624"/>
    <property type="match status" value="1"/>
</dbReference>
<feature type="transmembrane region" description="Helical" evidence="1">
    <location>
        <begin position="90"/>
        <end position="113"/>
    </location>
</feature>
<organism evidence="2 3">
    <name type="scientific">Lapidilactobacillus gannanensis</name>
    <dbReference type="NCBI Taxonomy" id="2486002"/>
    <lineage>
        <taxon>Bacteria</taxon>
        <taxon>Bacillati</taxon>
        <taxon>Bacillota</taxon>
        <taxon>Bacilli</taxon>
        <taxon>Lactobacillales</taxon>
        <taxon>Lactobacillaceae</taxon>
        <taxon>Lapidilactobacillus</taxon>
    </lineage>
</organism>
<keyword evidence="3" id="KW-1185">Reference proteome</keyword>
<reference evidence="3" key="1">
    <citation type="journal article" date="2019" name="Int. J. Syst. Evol. Microbiol.">
        <title>The Global Catalogue of Microorganisms (GCM) 10K type strain sequencing project: providing services to taxonomists for standard genome sequencing and annotation.</title>
        <authorList>
            <consortium name="The Broad Institute Genomics Platform"/>
            <consortium name="The Broad Institute Genome Sequencing Center for Infectious Disease"/>
            <person name="Wu L."/>
            <person name="Ma J."/>
        </authorList>
    </citation>
    <scope>NUCLEOTIDE SEQUENCE [LARGE SCALE GENOMIC DNA]</scope>
    <source>
        <strain evidence="3">CCM 8937</strain>
    </source>
</reference>
<feature type="transmembrane region" description="Helical" evidence="1">
    <location>
        <begin position="38"/>
        <end position="54"/>
    </location>
</feature>
<name>A0ABW4BL27_9LACO</name>
<proteinExistence type="predicted"/>
<evidence type="ECO:0000256" key="1">
    <source>
        <dbReference type="SAM" id="Phobius"/>
    </source>
</evidence>
<dbReference type="RefSeq" id="WP_125646861.1">
    <property type="nucleotide sequence ID" value="NZ_JBHTOH010000014.1"/>
</dbReference>